<dbReference type="RefSeq" id="WP_245126610.1">
    <property type="nucleotide sequence ID" value="NZ_CP095063.1"/>
</dbReference>
<proteinExistence type="predicted"/>
<evidence type="ECO:0000313" key="1">
    <source>
        <dbReference type="EMBL" id="UOQ68931.1"/>
    </source>
</evidence>
<organism evidence="1 2">
    <name type="scientific">Hymenobacter volaticus</name>
    <dbReference type="NCBI Taxonomy" id="2932254"/>
    <lineage>
        <taxon>Bacteria</taxon>
        <taxon>Pseudomonadati</taxon>
        <taxon>Bacteroidota</taxon>
        <taxon>Cytophagia</taxon>
        <taxon>Cytophagales</taxon>
        <taxon>Hymenobacteraceae</taxon>
        <taxon>Hymenobacter</taxon>
    </lineage>
</organism>
<name>A0ABY4GDE7_9BACT</name>
<reference evidence="1" key="1">
    <citation type="submission" date="2022-04" db="EMBL/GenBank/DDBJ databases">
        <title>Hymenobacter sp. isolated from the air.</title>
        <authorList>
            <person name="Won M."/>
            <person name="Lee C.-M."/>
            <person name="Woen H.-Y."/>
            <person name="Kwon S.-W."/>
        </authorList>
    </citation>
    <scope>NUCLEOTIDE SEQUENCE</scope>
    <source>
        <strain evidence="1">5420S-77</strain>
        <plasmid evidence="1">unnamed2</plasmid>
    </source>
</reference>
<keyword evidence="2" id="KW-1185">Reference proteome</keyword>
<accession>A0ABY4GDE7</accession>
<sequence length="147" mass="16204">MGRSVVTLGCTLSLSLLGHYGWGQVPTPGENNSPFRLLPLYEPEYSYAERMPFYKDGGNKGLLALIAQNRPTRPPGVKGLFLTFTVDKNGKPTQPRVSAVPSDIRIPTSTYYEVARLLNQMKDFVPAQQKGNPVNVSLTVPLIPMNK</sequence>
<keyword evidence="1" id="KW-0614">Plasmid</keyword>
<dbReference type="Gene3D" id="3.30.1150.10">
    <property type="match status" value="1"/>
</dbReference>
<gene>
    <name evidence="1" type="ORF">MUN86_24820</name>
</gene>
<geneLocation type="plasmid" evidence="1 2">
    <name>unnamed2</name>
</geneLocation>
<dbReference type="Proteomes" id="UP000830401">
    <property type="component" value="Plasmid unnamed2"/>
</dbReference>
<evidence type="ECO:0008006" key="3">
    <source>
        <dbReference type="Google" id="ProtNLM"/>
    </source>
</evidence>
<dbReference type="EMBL" id="CP095063">
    <property type="protein sequence ID" value="UOQ68931.1"/>
    <property type="molecule type" value="Genomic_DNA"/>
</dbReference>
<evidence type="ECO:0000313" key="2">
    <source>
        <dbReference type="Proteomes" id="UP000830401"/>
    </source>
</evidence>
<protein>
    <recommendedName>
        <fullName evidence="3">TonB C-terminal domain-containing protein</fullName>
    </recommendedName>
</protein>